<feature type="active site" description="Nucleophile" evidence="5">
    <location>
        <position position="38"/>
    </location>
</feature>
<dbReference type="PANTHER" id="PTHR13767">
    <property type="entry name" value="TRNA-PSEUDOURIDINE SYNTHASE"/>
    <property type="match status" value="1"/>
</dbReference>
<dbReference type="InterPro" id="IPR014780">
    <property type="entry name" value="tRNA_psdUridine_synth_TruB"/>
</dbReference>
<evidence type="ECO:0000259" key="6">
    <source>
        <dbReference type="Pfam" id="PF01509"/>
    </source>
</evidence>
<dbReference type="GO" id="GO:0160148">
    <property type="term" value="F:tRNA pseudouridine(55) synthase activity"/>
    <property type="evidence" value="ECO:0007669"/>
    <property type="project" value="UniProtKB-EC"/>
</dbReference>
<dbReference type="Proteomes" id="UP001652461">
    <property type="component" value="Unassembled WGS sequence"/>
</dbReference>
<accession>A0ABT2RU44</accession>
<evidence type="ECO:0000256" key="4">
    <source>
        <dbReference type="ARBA" id="ARBA00023235"/>
    </source>
</evidence>
<sequence length="305" mass="33840">MNGVINVYKEAGFTSHDAVAKLRGIVKQKKIGHTGTLDPDAEGVLPVCLGNATKLCGLLTEKEKTYRAVLLLGQTTDTQDTSGKVLTEAPVNVGEEEVRETILSFLGDYDQIPPMYSALKVNGKKLYELARAGKEVERQARRVRILEIQIQEIRLPEVVFTVTCSSGTYIRTLCQDIGEKLGCGGCMKRLLRTKVDRFELADSHKLSELEALMKAGRIEEVLLPVDDVFAACPAVRVKPESDRLIRNGNPFGKEDIAEVTGERPAEGTELELTCVRVYNSDGEFCGLYRREQGGRRYKPEKMFLA</sequence>
<dbReference type="Pfam" id="PF16198">
    <property type="entry name" value="TruB_C_2"/>
    <property type="match status" value="1"/>
</dbReference>
<keyword evidence="9" id="KW-1185">Reference proteome</keyword>
<feature type="domain" description="Pseudouridine synthase II N-terminal" evidence="6">
    <location>
        <begin position="23"/>
        <end position="170"/>
    </location>
</feature>
<dbReference type="SUPFAM" id="SSF55120">
    <property type="entry name" value="Pseudouridine synthase"/>
    <property type="match status" value="1"/>
</dbReference>
<evidence type="ECO:0000256" key="3">
    <source>
        <dbReference type="ARBA" id="ARBA00022694"/>
    </source>
</evidence>
<dbReference type="EC" id="5.4.99.25" evidence="5"/>
<dbReference type="Pfam" id="PF01509">
    <property type="entry name" value="TruB_N"/>
    <property type="match status" value="1"/>
</dbReference>
<protein>
    <recommendedName>
        <fullName evidence="5">tRNA pseudouridine synthase B</fullName>
        <ecNumber evidence="5">5.4.99.25</ecNumber>
    </recommendedName>
    <alternativeName>
        <fullName evidence="5">tRNA pseudouridine(55) synthase</fullName>
        <shortName evidence="5">Psi55 synthase</shortName>
    </alternativeName>
    <alternativeName>
        <fullName evidence="5">tRNA pseudouridylate synthase</fullName>
    </alternativeName>
    <alternativeName>
        <fullName evidence="5">tRNA-uridine isomerase</fullName>
    </alternativeName>
</protein>
<evidence type="ECO:0000256" key="2">
    <source>
        <dbReference type="ARBA" id="ARBA00005642"/>
    </source>
</evidence>
<reference evidence="8 9" key="1">
    <citation type="journal article" date="2021" name="ISME Commun">
        <title>Automated analysis of genomic sequences facilitates high-throughput and comprehensive description of bacteria.</title>
        <authorList>
            <person name="Hitch T.C.A."/>
        </authorList>
    </citation>
    <scope>NUCLEOTIDE SEQUENCE [LARGE SCALE GENOMIC DNA]</scope>
    <source>
        <strain evidence="8 9">Sanger_04</strain>
    </source>
</reference>
<evidence type="ECO:0000256" key="5">
    <source>
        <dbReference type="HAMAP-Rule" id="MF_01080"/>
    </source>
</evidence>
<dbReference type="Gene3D" id="3.30.2350.10">
    <property type="entry name" value="Pseudouridine synthase"/>
    <property type="match status" value="1"/>
</dbReference>
<dbReference type="HAMAP" id="MF_01080">
    <property type="entry name" value="TruB_bact"/>
    <property type="match status" value="1"/>
</dbReference>
<dbReference type="InterPro" id="IPR032819">
    <property type="entry name" value="TruB_C"/>
</dbReference>
<name>A0ABT2RU44_9FIRM</name>
<keyword evidence="3 5" id="KW-0819">tRNA processing</keyword>
<dbReference type="CDD" id="cd02573">
    <property type="entry name" value="PseudoU_synth_EcTruB"/>
    <property type="match status" value="1"/>
</dbReference>
<comment type="catalytic activity">
    <reaction evidence="1 5">
        <text>uridine(55) in tRNA = pseudouridine(55) in tRNA</text>
        <dbReference type="Rhea" id="RHEA:42532"/>
        <dbReference type="Rhea" id="RHEA-COMP:10101"/>
        <dbReference type="Rhea" id="RHEA-COMP:10102"/>
        <dbReference type="ChEBI" id="CHEBI:65314"/>
        <dbReference type="ChEBI" id="CHEBI:65315"/>
        <dbReference type="EC" id="5.4.99.25"/>
    </reaction>
</comment>
<organism evidence="8 9">
    <name type="scientific">Laedolimicola ammoniilytica</name>
    <dbReference type="NCBI Taxonomy" id="2981771"/>
    <lineage>
        <taxon>Bacteria</taxon>
        <taxon>Bacillati</taxon>
        <taxon>Bacillota</taxon>
        <taxon>Clostridia</taxon>
        <taxon>Lachnospirales</taxon>
        <taxon>Lachnospiraceae</taxon>
        <taxon>Laedolimicola</taxon>
    </lineage>
</organism>
<gene>
    <name evidence="5 8" type="primary">truB</name>
    <name evidence="8" type="ORF">OCV63_02655</name>
</gene>
<dbReference type="InterPro" id="IPR002501">
    <property type="entry name" value="PsdUridine_synth_N"/>
</dbReference>
<dbReference type="EMBL" id="JAOQKC010000003">
    <property type="protein sequence ID" value="MCU6695797.1"/>
    <property type="molecule type" value="Genomic_DNA"/>
</dbReference>
<dbReference type="NCBIfam" id="TIGR00431">
    <property type="entry name" value="TruB"/>
    <property type="match status" value="1"/>
</dbReference>
<dbReference type="InterPro" id="IPR020103">
    <property type="entry name" value="PsdUridine_synth_cat_dom_sf"/>
</dbReference>
<dbReference type="PANTHER" id="PTHR13767:SF2">
    <property type="entry name" value="PSEUDOURIDYLATE SYNTHASE TRUB1"/>
    <property type="match status" value="1"/>
</dbReference>
<keyword evidence="4 5" id="KW-0413">Isomerase</keyword>
<comment type="function">
    <text evidence="5">Responsible for synthesis of pseudouridine from uracil-55 in the psi GC loop of transfer RNAs.</text>
</comment>
<evidence type="ECO:0000313" key="9">
    <source>
        <dbReference type="Proteomes" id="UP001652461"/>
    </source>
</evidence>
<feature type="domain" description="tRNA pseudouridylate synthase B C-terminal" evidence="7">
    <location>
        <begin position="171"/>
        <end position="228"/>
    </location>
</feature>
<proteinExistence type="inferred from homology"/>
<evidence type="ECO:0000259" key="7">
    <source>
        <dbReference type="Pfam" id="PF16198"/>
    </source>
</evidence>
<evidence type="ECO:0000256" key="1">
    <source>
        <dbReference type="ARBA" id="ARBA00000385"/>
    </source>
</evidence>
<comment type="similarity">
    <text evidence="2 5">Belongs to the pseudouridine synthase TruB family. Type 1 subfamily.</text>
</comment>
<dbReference type="RefSeq" id="WP_158361881.1">
    <property type="nucleotide sequence ID" value="NZ_JAOQKC010000003.1"/>
</dbReference>
<comment type="caution">
    <text evidence="8">The sequence shown here is derived from an EMBL/GenBank/DDBJ whole genome shotgun (WGS) entry which is preliminary data.</text>
</comment>
<evidence type="ECO:0000313" key="8">
    <source>
        <dbReference type="EMBL" id="MCU6695797.1"/>
    </source>
</evidence>